<evidence type="ECO:0000313" key="2">
    <source>
        <dbReference type="Proteomes" id="UP000315295"/>
    </source>
</evidence>
<gene>
    <name evidence="1" type="ORF">C1H46_029784</name>
</gene>
<dbReference type="Proteomes" id="UP000315295">
    <property type="component" value="Unassembled WGS sequence"/>
</dbReference>
<accession>A0A540LDZ3</accession>
<evidence type="ECO:0000313" key="1">
    <source>
        <dbReference type="EMBL" id="TQD84696.1"/>
    </source>
</evidence>
<name>A0A540LDZ3_MALBA</name>
<proteinExistence type="predicted"/>
<dbReference type="AlphaFoldDB" id="A0A540LDZ3"/>
<sequence length="57" mass="6014">MEVGDFLVGVVDLVEQPLLLGLPSVAVAGEDLDDPDIGFGVLFSPGSHEAHLLFRLP</sequence>
<reference evidence="1 2" key="1">
    <citation type="journal article" date="2019" name="G3 (Bethesda)">
        <title>Sequencing of a Wild Apple (Malus baccata) Genome Unravels the Differences Between Cultivated and Wild Apple Species Regarding Disease Resistance and Cold Tolerance.</title>
        <authorList>
            <person name="Chen X."/>
        </authorList>
    </citation>
    <scope>NUCLEOTIDE SEQUENCE [LARGE SCALE GENOMIC DNA]</scope>
    <source>
        <strain evidence="2">cv. Shandingzi</strain>
        <tissue evidence="1">Leaves</tissue>
    </source>
</reference>
<protein>
    <submittedName>
        <fullName evidence="1">Uncharacterized protein</fullName>
    </submittedName>
</protein>
<dbReference type="EMBL" id="VIEB01000624">
    <property type="protein sequence ID" value="TQD84696.1"/>
    <property type="molecule type" value="Genomic_DNA"/>
</dbReference>
<organism evidence="1 2">
    <name type="scientific">Malus baccata</name>
    <name type="common">Siberian crab apple</name>
    <name type="synonym">Pyrus baccata</name>
    <dbReference type="NCBI Taxonomy" id="106549"/>
    <lineage>
        <taxon>Eukaryota</taxon>
        <taxon>Viridiplantae</taxon>
        <taxon>Streptophyta</taxon>
        <taxon>Embryophyta</taxon>
        <taxon>Tracheophyta</taxon>
        <taxon>Spermatophyta</taxon>
        <taxon>Magnoliopsida</taxon>
        <taxon>eudicotyledons</taxon>
        <taxon>Gunneridae</taxon>
        <taxon>Pentapetalae</taxon>
        <taxon>rosids</taxon>
        <taxon>fabids</taxon>
        <taxon>Rosales</taxon>
        <taxon>Rosaceae</taxon>
        <taxon>Amygdaloideae</taxon>
        <taxon>Maleae</taxon>
        <taxon>Malus</taxon>
    </lineage>
</organism>
<keyword evidence="2" id="KW-1185">Reference proteome</keyword>
<comment type="caution">
    <text evidence="1">The sequence shown here is derived from an EMBL/GenBank/DDBJ whole genome shotgun (WGS) entry which is preliminary data.</text>
</comment>